<dbReference type="Proteomes" id="UP000266673">
    <property type="component" value="Unassembled WGS sequence"/>
</dbReference>
<reference evidence="2 3" key="1">
    <citation type="submission" date="2018-06" db="EMBL/GenBank/DDBJ databases">
        <title>Comparative genomics reveals the genomic features of Rhizophagus irregularis, R. cerebriforme, R. diaphanum and Gigaspora rosea, and their symbiotic lifestyle signature.</title>
        <authorList>
            <person name="Morin E."/>
            <person name="San Clemente H."/>
            <person name="Chen E.C.H."/>
            <person name="De La Providencia I."/>
            <person name="Hainaut M."/>
            <person name="Kuo A."/>
            <person name="Kohler A."/>
            <person name="Murat C."/>
            <person name="Tang N."/>
            <person name="Roy S."/>
            <person name="Loubradou J."/>
            <person name="Henrissat B."/>
            <person name="Grigoriev I.V."/>
            <person name="Corradi N."/>
            <person name="Roux C."/>
            <person name="Martin F.M."/>
        </authorList>
    </citation>
    <scope>NUCLEOTIDE SEQUENCE [LARGE SCALE GENOMIC DNA]</scope>
    <source>
        <strain evidence="2 3">DAOM 194757</strain>
    </source>
</reference>
<feature type="region of interest" description="Disordered" evidence="1">
    <location>
        <begin position="1"/>
        <end position="32"/>
    </location>
</feature>
<name>A0A397W7K0_9GLOM</name>
<evidence type="ECO:0000313" key="3">
    <source>
        <dbReference type="Proteomes" id="UP000266673"/>
    </source>
</evidence>
<proteinExistence type="predicted"/>
<feature type="compositionally biased region" description="Basic and acidic residues" evidence="1">
    <location>
        <begin position="19"/>
        <end position="29"/>
    </location>
</feature>
<dbReference type="AlphaFoldDB" id="A0A397W7K0"/>
<keyword evidence="3" id="KW-1185">Reference proteome</keyword>
<evidence type="ECO:0000256" key="1">
    <source>
        <dbReference type="SAM" id="MobiDB-lite"/>
    </source>
</evidence>
<dbReference type="EMBL" id="QKWP01000017">
    <property type="protein sequence ID" value="RIB30248.1"/>
    <property type="molecule type" value="Genomic_DNA"/>
</dbReference>
<dbReference type="OrthoDB" id="10455955at2759"/>
<evidence type="ECO:0000313" key="2">
    <source>
        <dbReference type="EMBL" id="RIB30248.1"/>
    </source>
</evidence>
<gene>
    <name evidence="2" type="ORF">C2G38_2153119</name>
</gene>
<sequence length="173" mass="19930">MSHNQLTSNNNVQTEEQDLDKVFDSDEPRPWFPTGDLKNLPTEIYSDCTLSKAEHQKILSVLHPIDNIEKVEEENARSKLYNDANKENLDSLHQTNLKDIYWKDFLFNIPVSIVATGYSPEWNIKPQLKISTIKKNTLNHLNMDTVKKEIQNLVTTQAIQQISACSYVLLPTF</sequence>
<feature type="compositionally biased region" description="Polar residues" evidence="1">
    <location>
        <begin position="1"/>
        <end position="14"/>
    </location>
</feature>
<accession>A0A397W7K0</accession>
<comment type="caution">
    <text evidence="2">The sequence shown here is derived from an EMBL/GenBank/DDBJ whole genome shotgun (WGS) entry which is preliminary data.</text>
</comment>
<protein>
    <submittedName>
        <fullName evidence="2">Uncharacterized protein</fullName>
    </submittedName>
</protein>
<organism evidence="2 3">
    <name type="scientific">Gigaspora rosea</name>
    <dbReference type="NCBI Taxonomy" id="44941"/>
    <lineage>
        <taxon>Eukaryota</taxon>
        <taxon>Fungi</taxon>
        <taxon>Fungi incertae sedis</taxon>
        <taxon>Mucoromycota</taxon>
        <taxon>Glomeromycotina</taxon>
        <taxon>Glomeromycetes</taxon>
        <taxon>Diversisporales</taxon>
        <taxon>Gigasporaceae</taxon>
        <taxon>Gigaspora</taxon>
    </lineage>
</organism>